<dbReference type="SUPFAM" id="SSF82171">
    <property type="entry name" value="DPP6 N-terminal domain-like"/>
    <property type="match status" value="1"/>
</dbReference>
<reference evidence="1 2" key="1">
    <citation type="journal article" date="2019" name="Int. J. Syst. Evol. Microbiol.">
        <title>The Global Catalogue of Microorganisms (GCM) 10K type strain sequencing project: providing services to taxonomists for standard genome sequencing and annotation.</title>
        <authorList>
            <consortium name="The Broad Institute Genomics Platform"/>
            <consortium name="The Broad Institute Genome Sequencing Center for Infectious Disease"/>
            <person name="Wu L."/>
            <person name="Ma J."/>
        </authorList>
    </citation>
    <scope>NUCLEOTIDE SEQUENCE [LARGE SCALE GENOMIC DNA]</scope>
    <source>
        <strain evidence="1 2">JCM 14303</strain>
    </source>
</reference>
<dbReference type="InterPro" id="IPR011042">
    <property type="entry name" value="6-blade_b-propeller_TolB-like"/>
</dbReference>
<keyword evidence="2" id="KW-1185">Reference proteome</keyword>
<dbReference type="Gene3D" id="2.120.10.30">
    <property type="entry name" value="TolB, C-terminal domain"/>
    <property type="match status" value="1"/>
</dbReference>
<organism evidence="1 2">
    <name type="scientific">Kribbella lupini</name>
    <dbReference type="NCBI Taxonomy" id="291602"/>
    <lineage>
        <taxon>Bacteria</taxon>
        <taxon>Bacillati</taxon>
        <taxon>Actinomycetota</taxon>
        <taxon>Actinomycetes</taxon>
        <taxon>Propionibacteriales</taxon>
        <taxon>Kribbellaceae</taxon>
        <taxon>Kribbella</taxon>
    </lineage>
</organism>
<accession>A0ABN2AQJ0</accession>
<dbReference type="InterPro" id="IPR011659">
    <property type="entry name" value="WD40"/>
</dbReference>
<dbReference type="EMBL" id="BAAANC010000002">
    <property type="protein sequence ID" value="GAA1524785.1"/>
    <property type="molecule type" value="Genomic_DNA"/>
</dbReference>
<proteinExistence type="predicted"/>
<evidence type="ECO:0000313" key="1">
    <source>
        <dbReference type="EMBL" id="GAA1524785.1"/>
    </source>
</evidence>
<dbReference type="Pfam" id="PF07676">
    <property type="entry name" value="PD40"/>
    <property type="match status" value="1"/>
</dbReference>
<sequence>MRKLLLGAIGTLVLIGGGLAYVVSARGDGPAVDAQPVAPGEVTLEPGTLLFRNTAAGPSYGKLATGSPRKVADLHCDRFAVAHGTGVCLRTKLGSLPPLTEVLVLGPDLRIRHKQTLPGTPSRARVSPDGKIVNWTLFVTGDSYAATGFSTRSGLYEVETGRLVKSIEELPVFVNGQRYFAHDANYWGITFGADGNRFYATLGSKGKTYLIEADYRSYRGTAILENAECPSLSPDGRRVAFKQKSPDGTWRIAVLDLSTRRVTYPPEQRHLDDQVLWRDNTTLLYALQRPDKGTDIWSTPITGGRPTLVIPDAASPAVA</sequence>
<dbReference type="RefSeq" id="WP_344174005.1">
    <property type="nucleotide sequence ID" value="NZ_BAAANC010000002.1"/>
</dbReference>
<evidence type="ECO:0000313" key="2">
    <source>
        <dbReference type="Proteomes" id="UP001500363"/>
    </source>
</evidence>
<gene>
    <name evidence="1" type="ORF">GCM10009741_27770</name>
</gene>
<protein>
    <submittedName>
        <fullName evidence="1">PD40 domain-containing protein</fullName>
    </submittedName>
</protein>
<dbReference type="Proteomes" id="UP001500363">
    <property type="component" value="Unassembled WGS sequence"/>
</dbReference>
<name>A0ABN2AQJ0_9ACTN</name>
<comment type="caution">
    <text evidence="1">The sequence shown here is derived from an EMBL/GenBank/DDBJ whole genome shotgun (WGS) entry which is preliminary data.</text>
</comment>